<comment type="caution">
    <text evidence="1">The sequence shown here is derived from an EMBL/GenBank/DDBJ whole genome shotgun (WGS) entry which is preliminary data.</text>
</comment>
<keyword evidence="2" id="KW-1185">Reference proteome</keyword>
<sequence>MAGDAIGPQSAGLSEEPSSGGLRLGNTLCWEAPNIAGAQLSFERCCLGSEADEDDCFLPLGGWYGRDFCCHEPVEDGCDWDGVLSRMAWADPGNPQTGALREYPVLLREFCCLFPGGEGGGPHACWGADPGVDEGTLPAGFLQCCFPVLQRRLGSPSGDPAWIQAELDREFEPFRGLRWTYLPDPRPGLLRGCRPGGAVGFGEPAVPPEGARGLQGVAL</sequence>
<reference evidence="1" key="1">
    <citation type="submission" date="2023-10" db="EMBL/GenBank/DDBJ databases">
        <authorList>
            <person name="Chen Y."/>
            <person name="Shah S."/>
            <person name="Dougan E. K."/>
            <person name="Thang M."/>
            <person name="Chan C."/>
        </authorList>
    </citation>
    <scope>NUCLEOTIDE SEQUENCE [LARGE SCALE GENOMIC DNA]</scope>
</reference>
<accession>A0ABN9RU57</accession>
<gene>
    <name evidence="1" type="ORF">PCOR1329_LOCUS23060</name>
</gene>
<dbReference type="Proteomes" id="UP001189429">
    <property type="component" value="Unassembled WGS sequence"/>
</dbReference>
<organism evidence="1 2">
    <name type="scientific">Prorocentrum cordatum</name>
    <dbReference type="NCBI Taxonomy" id="2364126"/>
    <lineage>
        <taxon>Eukaryota</taxon>
        <taxon>Sar</taxon>
        <taxon>Alveolata</taxon>
        <taxon>Dinophyceae</taxon>
        <taxon>Prorocentrales</taxon>
        <taxon>Prorocentraceae</taxon>
        <taxon>Prorocentrum</taxon>
    </lineage>
</organism>
<dbReference type="EMBL" id="CAUYUJ010007779">
    <property type="protein sequence ID" value="CAK0821926.1"/>
    <property type="molecule type" value="Genomic_DNA"/>
</dbReference>
<protein>
    <submittedName>
        <fullName evidence="1">Uncharacterized protein</fullName>
    </submittedName>
</protein>
<evidence type="ECO:0000313" key="2">
    <source>
        <dbReference type="Proteomes" id="UP001189429"/>
    </source>
</evidence>
<proteinExistence type="predicted"/>
<evidence type="ECO:0000313" key="1">
    <source>
        <dbReference type="EMBL" id="CAK0821926.1"/>
    </source>
</evidence>
<name>A0ABN9RU57_9DINO</name>